<dbReference type="NCBIfam" id="NF009372">
    <property type="entry name" value="PRK12735.1"/>
    <property type="match status" value="1"/>
</dbReference>
<dbReference type="NCBIfam" id="NF009373">
    <property type="entry name" value="PRK12736.1"/>
    <property type="match status" value="1"/>
</dbReference>
<dbReference type="SUPFAM" id="SSF52540">
    <property type="entry name" value="P-loop containing nucleoside triphosphate hydrolases"/>
    <property type="match status" value="1"/>
</dbReference>
<evidence type="ECO:0000256" key="3">
    <source>
        <dbReference type="ARBA" id="ARBA00022490"/>
    </source>
</evidence>
<dbReference type="EMBL" id="CYKH01001075">
    <property type="protein sequence ID" value="CUG82146.1"/>
    <property type="molecule type" value="Genomic_DNA"/>
</dbReference>
<evidence type="ECO:0000256" key="8">
    <source>
        <dbReference type="ARBA" id="ARBA00022842"/>
    </source>
</evidence>
<dbReference type="Pfam" id="PF03143">
    <property type="entry name" value="GTP_EFTU_D3"/>
    <property type="match status" value="1"/>
</dbReference>
<evidence type="ECO:0000313" key="13">
    <source>
        <dbReference type="Proteomes" id="UP000051952"/>
    </source>
</evidence>
<accession>A0A0S4J558</accession>
<evidence type="ECO:0000256" key="1">
    <source>
        <dbReference type="ARBA" id="ARBA00007249"/>
    </source>
</evidence>
<keyword evidence="3" id="KW-0963">Cytoplasm</keyword>
<dbReference type="FunFam" id="3.40.50.300:FF:000576">
    <property type="entry name" value="Elongation factor Tu"/>
    <property type="match status" value="1"/>
</dbReference>
<evidence type="ECO:0000256" key="9">
    <source>
        <dbReference type="ARBA" id="ARBA00022917"/>
    </source>
</evidence>
<dbReference type="InterPro" id="IPR009000">
    <property type="entry name" value="Transl_B-barrel_sf"/>
</dbReference>
<comment type="similarity">
    <text evidence="1">Belongs to the TRAFAC class translation factor GTPase superfamily. Classic translation factor GTPase family. EF-Tu/EF-1A subfamily.</text>
</comment>
<keyword evidence="5" id="KW-0547">Nucleotide-binding</keyword>
<dbReference type="GO" id="GO:0003924">
    <property type="term" value="F:GTPase activity"/>
    <property type="evidence" value="ECO:0007669"/>
    <property type="project" value="InterPro"/>
</dbReference>
<dbReference type="PANTHER" id="PTHR43721">
    <property type="entry name" value="ELONGATION FACTOR TU-RELATED"/>
    <property type="match status" value="1"/>
</dbReference>
<evidence type="ECO:0000256" key="10">
    <source>
        <dbReference type="ARBA" id="ARBA00023134"/>
    </source>
</evidence>
<dbReference type="InterPro" id="IPR004161">
    <property type="entry name" value="EFTu-like_2"/>
</dbReference>
<dbReference type="VEuPathDB" id="TriTrypDB:BSAL_86985"/>
<dbReference type="PANTHER" id="PTHR43721:SF22">
    <property type="entry name" value="ELONGATION FACTOR TU, MITOCHONDRIAL"/>
    <property type="match status" value="1"/>
</dbReference>
<dbReference type="PRINTS" id="PR00315">
    <property type="entry name" value="ELONGATNFCT"/>
</dbReference>
<dbReference type="Gene3D" id="3.40.50.300">
    <property type="entry name" value="P-loop containing nucleotide triphosphate hydrolases"/>
    <property type="match status" value="1"/>
</dbReference>
<dbReference type="InterPro" id="IPR004541">
    <property type="entry name" value="Transl_elong_EFTu/EF1A_bac/org"/>
</dbReference>
<dbReference type="GO" id="GO:0005739">
    <property type="term" value="C:mitochondrion"/>
    <property type="evidence" value="ECO:0007669"/>
    <property type="project" value="TreeGrafter"/>
</dbReference>
<dbReference type="Proteomes" id="UP000051952">
    <property type="component" value="Unassembled WGS sequence"/>
</dbReference>
<evidence type="ECO:0000313" key="12">
    <source>
        <dbReference type="EMBL" id="CUG82146.1"/>
    </source>
</evidence>
<dbReference type="NCBIfam" id="TIGR00485">
    <property type="entry name" value="EF-Tu"/>
    <property type="match status" value="1"/>
</dbReference>
<dbReference type="GO" id="GO:0046872">
    <property type="term" value="F:metal ion binding"/>
    <property type="evidence" value="ECO:0007669"/>
    <property type="project" value="UniProtKB-KW"/>
</dbReference>
<dbReference type="NCBIfam" id="NF000766">
    <property type="entry name" value="PRK00049.1"/>
    <property type="match status" value="1"/>
</dbReference>
<evidence type="ECO:0000256" key="6">
    <source>
        <dbReference type="ARBA" id="ARBA00022768"/>
    </source>
</evidence>
<sequence length="466" mass="51322">MLRSVARMAPKKDNFVRGKPHLIIGTIGHVDHGKTTLTSAITTILAKAGRAQALDYFAIDKSPEEKRRKITINATHVEYESDKRHYGHIDCPGHMDFVKNMITGAAQMDGGIIVVAANDGAMPQTREHLLLASQIGLPALVAFINKCDMMTGQEELIELVELEMRELLDKYKFPGDTTPFIHGSAAKALEGDAKYEQKILDLIKACDEWIPDPPRNNDKPFLMAVEHVYEIGTDKKTVVVTGRVDQGVLKNGADAELTGYHPKPKTVKIVGMEMYHKLLDECQPGDSVGVSLNGTGDTTSLSKDNVERGMCLAAPGSQKLYNKVKAQVYVLTKDEGGRHTAFHPHYRPQLYFRCADITGDISFPEAEAFGAELNKKYGKDKEEQAKKEAELKEFEQKLMCMPGDNRELVITLAYPMPLEKGLKFAIREGKITVGCGVIGECVGLDPKVSIEGIKTAKAVSGKKNKK</sequence>
<dbReference type="Pfam" id="PF00009">
    <property type="entry name" value="GTP_EFTU"/>
    <property type="match status" value="1"/>
</dbReference>
<dbReference type="SUPFAM" id="SSF50447">
    <property type="entry name" value="Translation proteins"/>
    <property type="match status" value="1"/>
</dbReference>
<dbReference type="InterPro" id="IPR027417">
    <property type="entry name" value="P-loop_NTPase"/>
</dbReference>
<protein>
    <submittedName>
        <fullName evidence="12">Elongation factor Tu, putative</fullName>
    </submittedName>
</protein>
<keyword evidence="4" id="KW-0479">Metal-binding</keyword>
<evidence type="ECO:0000256" key="7">
    <source>
        <dbReference type="ARBA" id="ARBA00022801"/>
    </source>
</evidence>
<dbReference type="FunFam" id="2.40.30.10:FF:000001">
    <property type="entry name" value="Elongation factor Tu"/>
    <property type="match status" value="1"/>
</dbReference>
<organism evidence="12 13">
    <name type="scientific">Bodo saltans</name>
    <name type="common">Flagellated protozoan</name>
    <dbReference type="NCBI Taxonomy" id="75058"/>
    <lineage>
        <taxon>Eukaryota</taxon>
        <taxon>Discoba</taxon>
        <taxon>Euglenozoa</taxon>
        <taxon>Kinetoplastea</taxon>
        <taxon>Metakinetoplastina</taxon>
        <taxon>Eubodonida</taxon>
        <taxon>Bodonidae</taxon>
        <taxon>Bodo</taxon>
    </lineage>
</organism>
<keyword evidence="6 12" id="KW-0251">Elongation factor</keyword>
<evidence type="ECO:0000259" key="11">
    <source>
        <dbReference type="PROSITE" id="PS51722"/>
    </source>
</evidence>
<keyword evidence="9" id="KW-0648">Protein biosynthesis</keyword>
<dbReference type="GO" id="GO:0003746">
    <property type="term" value="F:translation elongation factor activity"/>
    <property type="evidence" value="ECO:0007669"/>
    <property type="project" value="UniProtKB-KW"/>
</dbReference>
<evidence type="ECO:0000256" key="4">
    <source>
        <dbReference type="ARBA" id="ARBA00022723"/>
    </source>
</evidence>
<dbReference type="GO" id="GO:0070125">
    <property type="term" value="P:mitochondrial translational elongation"/>
    <property type="evidence" value="ECO:0007669"/>
    <property type="project" value="TreeGrafter"/>
</dbReference>
<dbReference type="InterPro" id="IPR004160">
    <property type="entry name" value="Transl_elong_EFTu/EF1A_C"/>
</dbReference>
<dbReference type="InterPro" id="IPR009001">
    <property type="entry name" value="Transl_elong_EF1A/Init_IF2_C"/>
</dbReference>
<dbReference type="PROSITE" id="PS51722">
    <property type="entry name" value="G_TR_2"/>
    <property type="match status" value="1"/>
</dbReference>
<feature type="domain" description="Tr-type G" evidence="11">
    <location>
        <begin position="19"/>
        <end position="215"/>
    </location>
</feature>
<dbReference type="CDD" id="cd01884">
    <property type="entry name" value="EF_Tu"/>
    <property type="match status" value="1"/>
</dbReference>
<reference evidence="13" key="1">
    <citation type="submission" date="2015-09" db="EMBL/GenBank/DDBJ databases">
        <authorList>
            <consortium name="Pathogen Informatics"/>
        </authorList>
    </citation>
    <scope>NUCLEOTIDE SEQUENCE [LARGE SCALE GENOMIC DNA]</scope>
    <source>
        <strain evidence="13">Lake Konstanz</strain>
    </source>
</reference>
<evidence type="ECO:0000256" key="5">
    <source>
        <dbReference type="ARBA" id="ARBA00022741"/>
    </source>
</evidence>
<keyword evidence="7" id="KW-0378">Hydrolase</keyword>
<dbReference type="OMA" id="EGDKEWG"/>
<dbReference type="AlphaFoldDB" id="A0A0S4J558"/>
<dbReference type="InterPro" id="IPR050055">
    <property type="entry name" value="EF-Tu_GTPase"/>
</dbReference>
<dbReference type="GO" id="GO:0005525">
    <property type="term" value="F:GTP binding"/>
    <property type="evidence" value="ECO:0007669"/>
    <property type="project" value="UniProtKB-KW"/>
</dbReference>
<dbReference type="CDD" id="cd03707">
    <property type="entry name" value="EFTU_III"/>
    <property type="match status" value="1"/>
</dbReference>
<dbReference type="InterPro" id="IPR041709">
    <property type="entry name" value="EF-Tu_GTP-bd"/>
</dbReference>
<keyword evidence="10" id="KW-0342">GTP-binding</keyword>
<dbReference type="Gene3D" id="2.40.30.10">
    <property type="entry name" value="Translation factors"/>
    <property type="match status" value="2"/>
</dbReference>
<evidence type="ECO:0000256" key="2">
    <source>
        <dbReference type="ARBA" id="ARBA00011245"/>
    </source>
</evidence>
<keyword evidence="13" id="KW-1185">Reference proteome</keyword>
<keyword evidence="8" id="KW-0460">Magnesium</keyword>
<proteinExistence type="inferred from homology"/>
<dbReference type="Pfam" id="PF03144">
    <property type="entry name" value="GTP_EFTU_D2"/>
    <property type="match status" value="1"/>
</dbReference>
<gene>
    <name evidence="12" type="ORF">BSAL_86985</name>
</gene>
<dbReference type="InterPro" id="IPR000795">
    <property type="entry name" value="T_Tr_GTP-bd_dom"/>
</dbReference>
<name>A0A0S4J558_BODSA</name>
<dbReference type="SUPFAM" id="SSF50465">
    <property type="entry name" value="EF-Tu/eEF-1alpha/eIF2-gamma C-terminal domain"/>
    <property type="match status" value="1"/>
</dbReference>
<comment type="subunit">
    <text evidence="2">Monomer.</text>
</comment>
<dbReference type="OrthoDB" id="2067at2759"/>